<dbReference type="EMBL" id="VOSW01000016">
    <property type="protein sequence ID" value="KAE8759970.1"/>
    <property type="molecule type" value="Genomic_DNA"/>
</dbReference>
<name>A0A6N6WKK9_9BURK</name>
<organism evidence="2 5">
    <name type="scientific">Paraburkholderia madseniana</name>
    <dbReference type="NCBI Taxonomy" id="2599607"/>
    <lineage>
        <taxon>Bacteria</taxon>
        <taxon>Pseudomonadati</taxon>
        <taxon>Pseudomonadota</taxon>
        <taxon>Betaproteobacteria</taxon>
        <taxon>Burkholderiales</taxon>
        <taxon>Burkholderiaceae</taxon>
        <taxon>Paraburkholderia</taxon>
    </lineage>
</organism>
<reference evidence="2 5" key="1">
    <citation type="journal article" date="2020" name="Int. J. Syst. Evol. Microbiol.">
        <title>Paraburkholderia madseniana sp. nov., a phenolic acid-degrading bacterium isolated from acidic forest soil.</title>
        <authorList>
            <person name="Wilhelm R.C."/>
            <person name="Murphy S.J.L."/>
            <person name="Feriancek N.M."/>
            <person name="Karasz D.C."/>
            <person name="DeRito C.M."/>
            <person name="Newman J.D."/>
            <person name="Buckley D.H."/>
        </authorList>
    </citation>
    <scope>NUCLEOTIDE SEQUENCE [LARGE SCALE GENOMIC DNA]</scope>
    <source>
        <strain evidence="2 5">RP11</strain>
    </source>
</reference>
<gene>
    <name evidence="2" type="ORF">FSO04_10785</name>
    <name evidence="4" type="ORF">NIE36_30110</name>
    <name evidence="3" type="ORF">OSB80_30175</name>
</gene>
<evidence type="ECO:0000313" key="2">
    <source>
        <dbReference type="EMBL" id="KAE8759970.1"/>
    </source>
</evidence>
<sequence length="49" mass="5495">MQSPENVVDRRSAGKTMLRQRVTTLEEDLEKGASGGKKCRPFPSKHPKL</sequence>
<keyword evidence="6" id="KW-1185">Reference proteome</keyword>
<protein>
    <submittedName>
        <fullName evidence="2">Uncharacterized protein</fullName>
    </submittedName>
</protein>
<dbReference type="Proteomes" id="UP000463700">
    <property type="component" value="Unassembled WGS sequence"/>
</dbReference>
<dbReference type="EMBL" id="JAPKHW010000031">
    <property type="protein sequence ID" value="MCX4149596.1"/>
    <property type="molecule type" value="Genomic_DNA"/>
</dbReference>
<reference evidence="4" key="2">
    <citation type="submission" date="2022-06" db="EMBL/GenBank/DDBJ databases">
        <title>PHB producers.</title>
        <authorList>
            <person name="Besaury L."/>
        </authorList>
    </citation>
    <scope>NUCLEOTIDE SEQUENCE</scope>
    <source>
        <strain evidence="3 6">SEWS6</strain>
    </source>
</reference>
<accession>A0A6N6WKK9</accession>
<evidence type="ECO:0000313" key="3">
    <source>
        <dbReference type="EMBL" id="MCX4149596.1"/>
    </source>
</evidence>
<comment type="caution">
    <text evidence="2">The sequence shown here is derived from an EMBL/GenBank/DDBJ whole genome shotgun (WGS) entry which is preliminary data.</text>
</comment>
<dbReference type="EMBL" id="JAMXWF010000031">
    <property type="protein sequence ID" value="MDQ6411414.1"/>
    <property type="molecule type" value="Genomic_DNA"/>
</dbReference>
<evidence type="ECO:0000256" key="1">
    <source>
        <dbReference type="SAM" id="MobiDB-lite"/>
    </source>
</evidence>
<dbReference type="Proteomes" id="UP001209412">
    <property type="component" value="Unassembled WGS sequence"/>
</dbReference>
<feature type="region of interest" description="Disordered" evidence="1">
    <location>
        <begin position="1"/>
        <end position="49"/>
    </location>
</feature>
<proteinExistence type="predicted"/>
<evidence type="ECO:0000313" key="4">
    <source>
        <dbReference type="EMBL" id="MDQ6411414.1"/>
    </source>
</evidence>
<feature type="compositionally biased region" description="Basic residues" evidence="1">
    <location>
        <begin position="37"/>
        <end position="49"/>
    </location>
</feature>
<dbReference type="AlphaFoldDB" id="A0A6N6WKK9"/>
<evidence type="ECO:0000313" key="6">
    <source>
        <dbReference type="Proteomes" id="UP001209412"/>
    </source>
</evidence>
<evidence type="ECO:0000313" key="5">
    <source>
        <dbReference type="Proteomes" id="UP000463700"/>
    </source>
</evidence>
<dbReference type="RefSeq" id="WP_167378381.1">
    <property type="nucleotide sequence ID" value="NZ_JAMXWG010000028.1"/>
</dbReference>
<dbReference type="Proteomes" id="UP001242288">
    <property type="component" value="Unassembled WGS sequence"/>
</dbReference>